<dbReference type="Proteomes" id="UP000317010">
    <property type="component" value="Unassembled WGS sequence"/>
</dbReference>
<protein>
    <submittedName>
        <fullName evidence="2">Uncharacterized protein</fullName>
    </submittedName>
</protein>
<evidence type="ECO:0000313" key="3">
    <source>
        <dbReference type="Proteomes" id="UP000317010"/>
    </source>
</evidence>
<keyword evidence="1" id="KW-1133">Transmembrane helix</keyword>
<gene>
    <name evidence="2" type="ORF">JN11_00764</name>
</gene>
<evidence type="ECO:0000256" key="1">
    <source>
        <dbReference type="SAM" id="Phobius"/>
    </source>
</evidence>
<reference evidence="2 3" key="1">
    <citation type="submission" date="2019-07" db="EMBL/GenBank/DDBJ databases">
        <title>Genomic Encyclopedia of Archaeal and Bacterial Type Strains, Phase II (KMG-II): from individual species to whole genera.</title>
        <authorList>
            <person name="Goeker M."/>
        </authorList>
    </citation>
    <scope>NUCLEOTIDE SEQUENCE [LARGE SCALE GENOMIC DNA]</scope>
    <source>
        <strain evidence="2 3">ATCC BAA-1854</strain>
    </source>
</reference>
<keyword evidence="1" id="KW-0472">Membrane</keyword>
<sequence>MKALMAPIMAVIFLAWVFYITFITKTIKKNKNEVFAGFFFIAVWAVILVLIT</sequence>
<proteinExistence type="predicted"/>
<name>A0A562UD06_9SPHI</name>
<feature type="transmembrane region" description="Helical" evidence="1">
    <location>
        <begin position="6"/>
        <end position="22"/>
    </location>
</feature>
<evidence type="ECO:0000313" key="2">
    <source>
        <dbReference type="EMBL" id="TWJ03227.1"/>
    </source>
</evidence>
<keyword evidence="1" id="KW-0812">Transmembrane</keyword>
<dbReference type="RefSeq" id="WP_170227683.1">
    <property type="nucleotide sequence ID" value="NZ_VLLI01000002.1"/>
</dbReference>
<keyword evidence="3" id="KW-1185">Reference proteome</keyword>
<feature type="transmembrane region" description="Helical" evidence="1">
    <location>
        <begin position="34"/>
        <end position="51"/>
    </location>
</feature>
<accession>A0A562UD06</accession>
<organism evidence="2 3">
    <name type="scientific">Mucilaginibacter frigoritolerans</name>
    <dbReference type="NCBI Taxonomy" id="652788"/>
    <lineage>
        <taxon>Bacteria</taxon>
        <taxon>Pseudomonadati</taxon>
        <taxon>Bacteroidota</taxon>
        <taxon>Sphingobacteriia</taxon>
        <taxon>Sphingobacteriales</taxon>
        <taxon>Sphingobacteriaceae</taxon>
        <taxon>Mucilaginibacter</taxon>
    </lineage>
</organism>
<dbReference type="AlphaFoldDB" id="A0A562UD06"/>
<dbReference type="EMBL" id="VLLI01000002">
    <property type="protein sequence ID" value="TWJ03227.1"/>
    <property type="molecule type" value="Genomic_DNA"/>
</dbReference>
<comment type="caution">
    <text evidence="2">The sequence shown here is derived from an EMBL/GenBank/DDBJ whole genome shotgun (WGS) entry which is preliminary data.</text>
</comment>